<dbReference type="Pfam" id="PF00486">
    <property type="entry name" value="Trans_reg_C"/>
    <property type="match status" value="1"/>
</dbReference>
<evidence type="ECO:0000256" key="6">
    <source>
        <dbReference type="PROSITE-ProRule" id="PRU00169"/>
    </source>
</evidence>
<dbReference type="Proteomes" id="UP000808349">
    <property type="component" value="Unassembled WGS sequence"/>
</dbReference>
<dbReference type="InterPro" id="IPR039420">
    <property type="entry name" value="WalR-like"/>
</dbReference>
<dbReference type="Pfam" id="PF00072">
    <property type="entry name" value="Response_reg"/>
    <property type="match status" value="1"/>
</dbReference>
<evidence type="ECO:0000313" key="10">
    <source>
        <dbReference type="EMBL" id="MBK9719450.1"/>
    </source>
</evidence>
<feature type="DNA-binding region" description="OmpR/PhoB-type" evidence="7">
    <location>
        <begin position="134"/>
        <end position="228"/>
    </location>
</feature>
<keyword evidence="3" id="KW-0902">Two-component regulatory system</keyword>
<evidence type="ECO:0000256" key="4">
    <source>
        <dbReference type="ARBA" id="ARBA00023125"/>
    </source>
</evidence>
<dbReference type="SMART" id="SM00862">
    <property type="entry name" value="Trans_reg_C"/>
    <property type="match status" value="1"/>
</dbReference>
<keyword evidence="4 7" id="KW-0238">DNA-binding</keyword>
<dbReference type="SUPFAM" id="SSF52172">
    <property type="entry name" value="CheY-like"/>
    <property type="match status" value="1"/>
</dbReference>
<gene>
    <name evidence="10" type="ORF">IPO85_18430</name>
</gene>
<dbReference type="InterPro" id="IPR011006">
    <property type="entry name" value="CheY-like_superfamily"/>
</dbReference>
<dbReference type="PANTHER" id="PTHR48111">
    <property type="entry name" value="REGULATOR OF RPOS"/>
    <property type="match status" value="1"/>
</dbReference>
<dbReference type="GO" id="GO:0000976">
    <property type="term" value="F:transcription cis-regulatory region binding"/>
    <property type="evidence" value="ECO:0007669"/>
    <property type="project" value="TreeGrafter"/>
</dbReference>
<evidence type="ECO:0000256" key="7">
    <source>
        <dbReference type="PROSITE-ProRule" id="PRU01091"/>
    </source>
</evidence>
<feature type="modified residue" description="4-aspartylphosphate" evidence="6">
    <location>
        <position position="55"/>
    </location>
</feature>
<evidence type="ECO:0000259" key="9">
    <source>
        <dbReference type="PROSITE" id="PS51755"/>
    </source>
</evidence>
<accession>A0A9D7SD56</accession>
<dbReference type="Gene3D" id="1.10.10.10">
    <property type="entry name" value="Winged helix-like DNA-binding domain superfamily/Winged helix DNA-binding domain"/>
    <property type="match status" value="1"/>
</dbReference>
<evidence type="ECO:0000256" key="3">
    <source>
        <dbReference type="ARBA" id="ARBA00023012"/>
    </source>
</evidence>
<feature type="domain" description="Response regulatory" evidence="8">
    <location>
        <begin position="6"/>
        <end position="122"/>
    </location>
</feature>
<dbReference type="SMART" id="SM00448">
    <property type="entry name" value="REC"/>
    <property type="match status" value="1"/>
</dbReference>
<comment type="function">
    <text evidence="5">This protein is a positive regulator for the phosphate regulon. Transcription of this operon is positively regulated by PhoB and PhoR when phosphate is limited.</text>
</comment>
<dbReference type="PANTHER" id="PTHR48111:SF40">
    <property type="entry name" value="PHOSPHATE REGULON TRANSCRIPTIONAL REGULATORY PROTEIN PHOB"/>
    <property type="match status" value="1"/>
</dbReference>
<dbReference type="GO" id="GO:0006355">
    <property type="term" value="P:regulation of DNA-templated transcription"/>
    <property type="evidence" value="ECO:0007669"/>
    <property type="project" value="InterPro"/>
</dbReference>
<evidence type="ECO:0000256" key="1">
    <source>
        <dbReference type="ARBA" id="ARBA00013332"/>
    </source>
</evidence>
<comment type="caution">
    <text evidence="10">The sequence shown here is derived from an EMBL/GenBank/DDBJ whole genome shotgun (WGS) entry which is preliminary data.</text>
</comment>
<evidence type="ECO:0000256" key="5">
    <source>
        <dbReference type="ARBA" id="ARBA00024735"/>
    </source>
</evidence>
<dbReference type="InterPro" id="IPR001867">
    <property type="entry name" value="OmpR/PhoB-type_DNA-bd"/>
</dbReference>
<dbReference type="EMBL" id="JADKFW010000021">
    <property type="protein sequence ID" value="MBK9719450.1"/>
    <property type="molecule type" value="Genomic_DNA"/>
</dbReference>
<dbReference type="FunFam" id="1.10.10.10:FF:000018">
    <property type="entry name" value="DNA-binding response regulator ResD"/>
    <property type="match status" value="1"/>
</dbReference>
<feature type="domain" description="OmpR/PhoB-type" evidence="9">
    <location>
        <begin position="134"/>
        <end position="228"/>
    </location>
</feature>
<proteinExistence type="predicted"/>
<dbReference type="AlphaFoldDB" id="A0A9D7SD56"/>
<keyword evidence="2 6" id="KW-0597">Phosphoprotein</keyword>
<dbReference type="GO" id="GO:0000156">
    <property type="term" value="F:phosphorelay response regulator activity"/>
    <property type="evidence" value="ECO:0007669"/>
    <property type="project" value="TreeGrafter"/>
</dbReference>
<dbReference type="Gene3D" id="3.40.50.2300">
    <property type="match status" value="1"/>
</dbReference>
<dbReference type="InterPro" id="IPR001789">
    <property type="entry name" value="Sig_transdc_resp-reg_receiver"/>
</dbReference>
<sequence>MEKANKILIVDDEEDTLEFLSYNLTKQGFEVKTALNGRDAFQLLSHFIPDLIVLDYMMPEMDGRSFLQKVKSFQAFKQIKIAVLTAKTDDLTHTDLLDLGADDFITKPIKPNVLISRINMLLRRELAKNEIEDQKIIQLDQLTIDPITFTINFNKIDVDLPRKEFQLLYLLAGKPGRVFNRAEILNKVWGEDILVGERTIDVHIRKIREKLKGINIKTIKGIGYKLEF</sequence>
<evidence type="ECO:0000256" key="2">
    <source>
        <dbReference type="ARBA" id="ARBA00022553"/>
    </source>
</evidence>
<reference evidence="10 11" key="1">
    <citation type="submission" date="2020-10" db="EMBL/GenBank/DDBJ databases">
        <title>Connecting structure to function with the recovery of over 1000 high-quality activated sludge metagenome-assembled genomes encoding full-length rRNA genes using long-read sequencing.</title>
        <authorList>
            <person name="Singleton C.M."/>
            <person name="Petriglieri F."/>
            <person name="Kristensen J.M."/>
            <person name="Kirkegaard R.H."/>
            <person name="Michaelsen T.Y."/>
            <person name="Andersen M.H."/>
            <person name="Karst S.M."/>
            <person name="Dueholm M.S."/>
            <person name="Nielsen P.H."/>
            <person name="Albertsen M."/>
        </authorList>
    </citation>
    <scope>NUCLEOTIDE SEQUENCE [LARGE SCALE GENOMIC DNA]</scope>
    <source>
        <strain evidence="10">Ribe_18-Q3-R11-54_BAT3C.373</strain>
    </source>
</reference>
<dbReference type="InterPro" id="IPR036388">
    <property type="entry name" value="WH-like_DNA-bd_sf"/>
</dbReference>
<name>A0A9D7SD56_9BACT</name>
<evidence type="ECO:0000259" key="8">
    <source>
        <dbReference type="PROSITE" id="PS50110"/>
    </source>
</evidence>
<dbReference type="GO" id="GO:0032993">
    <property type="term" value="C:protein-DNA complex"/>
    <property type="evidence" value="ECO:0007669"/>
    <property type="project" value="TreeGrafter"/>
</dbReference>
<protein>
    <recommendedName>
        <fullName evidence="1">Phosphate regulon transcriptional regulatory protein PhoB</fullName>
    </recommendedName>
</protein>
<dbReference type="PROSITE" id="PS50110">
    <property type="entry name" value="RESPONSE_REGULATORY"/>
    <property type="match status" value="1"/>
</dbReference>
<organism evidence="10 11">
    <name type="scientific">Candidatus Defluviibacterium haderslevense</name>
    <dbReference type="NCBI Taxonomy" id="2981993"/>
    <lineage>
        <taxon>Bacteria</taxon>
        <taxon>Pseudomonadati</taxon>
        <taxon>Bacteroidota</taxon>
        <taxon>Saprospiria</taxon>
        <taxon>Saprospirales</taxon>
        <taxon>Saprospiraceae</taxon>
        <taxon>Candidatus Defluviibacterium</taxon>
    </lineage>
</organism>
<dbReference type="GO" id="GO:0005829">
    <property type="term" value="C:cytosol"/>
    <property type="evidence" value="ECO:0007669"/>
    <property type="project" value="TreeGrafter"/>
</dbReference>
<dbReference type="CDD" id="cd00383">
    <property type="entry name" value="trans_reg_C"/>
    <property type="match status" value="1"/>
</dbReference>
<dbReference type="PROSITE" id="PS51755">
    <property type="entry name" value="OMPR_PHOB"/>
    <property type="match status" value="1"/>
</dbReference>
<evidence type="ECO:0000313" key="11">
    <source>
        <dbReference type="Proteomes" id="UP000808349"/>
    </source>
</evidence>